<name>A0A5B8MW40_9CHLO</name>
<feature type="compositionally biased region" description="Polar residues" evidence="10">
    <location>
        <begin position="4953"/>
        <end position="4965"/>
    </location>
</feature>
<organism evidence="12 13">
    <name type="scientific">Chloropicon primus</name>
    <dbReference type="NCBI Taxonomy" id="1764295"/>
    <lineage>
        <taxon>Eukaryota</taxon>
        <taxon>Viridiplantae</taxon>
        <taxon>Chlorophyta</taxon>
        <taxon>Chloropicophyceae</taxon>
        <taxon>Chloropicales</taxon>
        <taxon>Chloropicaceae</taxon>
        <taxon>Chloropicon</taxon>
    </lineage>
</organism>
<dbReference type="GO" id="GO:0016887">
    <property type="term" value="F:ATP hydrolysis activity"/>
    <property type="evidence" value="ECO:0007669"/>
    <property type="project" value="InterPro"/>
</dbReference>
<dbReference type="GO" id="GO:0000027">
    <property type="term" value="P:ribosomal large subunit assembly"/>
    <property type="evidence" value="ECO:0007669"/>
    <property type="project" value="InterPro"/>
</dbReference>
<dbReference type="GO" id="GO:0000055">
    <property type="term" value="P:ribosomal large subunit export from nucleus"/>
    <property type="evidence" value="ECO:0007669"/>
    <property type="project" value="TreeGrafter"/>
</dbReference>
<evidence type="ECO:0000259" key="11">
    <source>
        <dbReference type="PROSITE" id="PS50234"/>
    </source>
</evidence>
<dbReference type="FunFam" id="3.40.50.300:FF:001368">
    <property type="entry name" value="Midasin"/>
    <property type="match status" value="1"/>
</dbReference>
<sequence>MAEGMTVRGGEDGMEVGEGVSMEGVIEGFGAEGTARPTPEAFEVWERLYIDQQGGGGGARSAAGMVRMDAEGDPLEVMCGLIWMHGPRGTIASALAFKPVLKEVATHVSESCARAEPRAVVCVTSALLMLAELHPVVRPVVKRHCLRYEVSFRHCGAGDGPGDGAGWLDAVELAKAGYRAVCLTRKASVYPWDWKSYIDLMGSEDARVRWFVLNACGKLLGLPQQTRIGLLSRDFSLAERLQHYLDWRFEQRKLSELRSRVLYSDTVPYEHIEGLKSTVFIPTLDGVTISDDGRRRGESNASYVRTASCTGIYEYILASLEQNRHMILFGPAGCGKSALMKSLREQRRKKGDDVLTVHMHKSMDSRALVGTYVCTSQAGEFQWKEGPLTIAALQGKWLCIEEINSAPQEALALLAGVSETNEIHVPGRGTLRVKPGFMMFGLCTHESGSGVSYPPCSLHLQSRVWAYHSLPMHTVDESVDIALALYPALSPLRDSLSSAYSFVSRIVEKGWQDDKGTQQAIQSADLSSGEVMANLRCKFNLRHLLQLCNRLVECHGEWITPGAPSETIRKMAFYHTVDVFCGSIRDEEFGKKFSALFLGFWGLSSYHKDEFDLYKPVMDVKKSKLTIGRASLGRKDTGRAEDKGLPFVVTTHSLRLLERTAIAIQTQEPILLVGETGIGKTACIQHLSAITGTELLVLNMNQQSDSSDLVGSFRPVESHLLLMPMLSSFQSLVSRTWPAGNNIEFFRRLHSYAHKKKWMKLIHGFKIALQKLLKSSTLLGAETFKYLSAYLLEDNASSSQAKRAKIESESSLGEEVQKQWRAFVDELSKIEVQVLTDMKSNAATKTHFSFSFIEGILVRAMKEGKWLLVDEINLAPSEALEKLFAVLDSKMGTFSLTERGDTEVIERHPDFRFFAAMNPGTDAGKKELAANLRSRFTEFYVQESLCREDLEDIVRSSFKKMSMDNPPATALVDFYLHAKQESKVRLYDCAGQKPHYSLRTLCRTLEYILKAIPMYGMSKSIKDGVFMAFFTQLDKESRSVLSQYLHSKLGKEFNDEFHERSLGAADPFVQFESFFLRKGPLEVKTAGDPEFAKYIITKSIKQRLRDLARAIYFHKSPILLQGPTSAGKTSLIKHIASATGYKCIRINNHANTDVQEYTGTYSTDMHGNIRFHEGPLVQALRMGHWVILDELNLAPSDVLEALNRLLDDNRELYVPEINETIKPHPNFMLFATQNPAGAYGGRKTLSRAFRNRFIEIYVDDIPEQELPTILEKSCLIAESQAKRMVQSSKKLRQYRQKSAVFAGKHGYITPRDLLKWGYRSQRSTLQEMSDNGYSLLAERLRDEDEKVIVKSILEKEFKATLKTGGMYGGYVTDLLESTDKSMLAGHKISMGKSMQRLFALIHKCWQNGEPVLLVGETGCGKTTACQLLAQLAQKRLHIYNCHQHSETSDFIGSYRPSRNTQGATENFLSAAREILGVESVRCSCEGIEEVDALSNPDCSLLNMSKALGCIEDACAKLAEGELLHLSPKLETMRACHAEMRVPFEWVDGPLVTAMKSGDFILVDELSLAEDAVLERLNSVLEVGGSITLSEKGSDEVEEIVPKQGFFLLATMNPGGDFGKRELSPALRNRFTEVWVPPIQDLDEIRSIIKERLSSEALSGEVVENMLKVWQFLYDNSSEGLEGNKKQFLSIRDLAAWADFINLKAEELGPSMAFGHGAYLVFLDGFGVGTGNSFHVNDLKEKSEELVANLSGVGQKADLTSPAAKVIADGESEWGIHPFFVSKGSGEQHSSSKYSMTSRTAMKNLWRILRAMQMQRALLLEGSPGVGKSSMIQNLAFLTSNQLVRINLSEHTDMMDLLGAESPCDPSTNDGALFKWQDGPLLLAIKNGSWVLLDELNLAQQSVLEGLNALLDHRAEIFIPELNKAFVCSPSFKIFATQNPMHEGGGRKGLPKSFLNRFTKVYMEGLNRDDFHHILEVLYSDLPQWLLHSILAFNDEVKEAVRVRSIGQSGGPWDFNFRDVTRCIDIIYSICQNLESLSVLPPVLALQKKYAGGESGASFRDLKEIAGKAIESVYMQRMRSAADKSFLADLFLKEFELDYFNTRSSIPEVRIGRSGLCAGLARMECNTSTVTDSYRWASLDVLQGLHTSLESAVYAISNGWMCSFVGDWKAAGISIPSFVAGVTGHDLKVIKLTNCTDTSDLLGSFEQHSLEGEVLSVCRSLSLVIKRVSTILMEGEASDMCGATNLVLDLQQELLKVESFALSCSKIKGEYLLSQLDAICKRVVQMKDAIVDNAQGEQEFASTMAEIIATMKAIASNAGKKTFSGFSWIDGPLVEAIKEGKWILLEDANLCNPAVLDRLNPLLEGSNSYFMLNESTGSMERLTPHRDFRLFLAWDPSCGGEISRAMRNRGIEINFMRESLHLQVVDRIGKGKCLDTISSVSGVLSCMLSFFAKNGVRPTLLSEGLLSQLLSFLGENPQASGEEKGKEILLSMLMDYFSILDHTSYGVRGHRQHMEFAMQYTRSLHHHRAEGATAGNKVIGNAKVLSEILSCYYGRLNMTSGDLLEPDFLVLDSDSTCLVNLLGASQGRQKELRHALEHFLYSARSEDDLALRQCYALRVFHHAGSLGPKDSVAFEALQSFVQKKVPNPLAGKIFEIGREIRSCYAGTDVFQHLSQDQNLDLLMGQAKAVLEQLYAMDESAMVEETRNCINASVHVDSVETMSVLSFSIGISKSGELQYMEESLSANAAFKHVHALLISFYNFENAVFKSLPGIWTKAFRDTFSLYQKQRSHLVQWMETERAKSVQNFDYFVYLLVGMKECVKRLRCDVNAGGSKSYHLQVASLWDSVNILMHNLTGIGEQFQYEIPKIYEAGKPLCVADSGVLALMKMLRSVGSALTFENGRVSLHQDDFAVSTFRKDIQKGVALIFLAAQDGDEDKLQSANQICEILEKKYSYLLQKSAECNAMVVDDDVEPDEHVHKILAEDMNLNVYNGDHWKSSQKKGSDDSLQLLFSWKPYRQLAASLQNLADFHNLLSELQVLPTLVGFCNSDEHSAESLSEARNALQRITLFATCKNCRSPLDFVVHQQLLWLLENDSHGDKRLLVSQVHELSYNWFESLVRTCKNFACAHGGEEESKMGEIRLESNLFSSLYYGHGKITSELISYNIPCVLQRVYINALKDAEMVLHKSLKSINRGADKDYERRNQIEAFKQILLCHASSIDRNSEEDQANFNKIKCLGSSSTGSLDSLSNITQSIFPEACGKLTERIIQALRDKPDGGASVRMQTGHTWLLLGLLRIHLAVPPNGYDPALKPAHEAGEIEVERAQDAMVVDIIDQTQLGQYGQSFPLHGVQSALTQKLKCDAVRIAQLKRNIPLRDDSNVSYQDLVRDVSAFLAQRLGIDGILSVLGTLESDPLALDSLNSIGETAAMWSTSMKAKYSSYADILQPLNLGVLQFSYGVSAINAALHEKKDFSTKLFGELLSFPGGNSSALAEAMATYLEGSQLEVDDKHLRMIRILRCCLAGFVDKLRLCKFSNQLWNMSNALLGQYTHIWDIAKEKEDRELEEAASLFKSSARGGKEGSREFQRVLMDEDGNYEQDSFIEGEIKENIKEKMERDFAYEIMLNHWRATQAFKEEIDHTSCPGEIQFIEDEDAARLEEFVDCYDALSDSKELQGSYLQSCSHGVVNAHIMRTHLRQKLLSESQGVLAMHVHVQRFYARVDKIREEWPDNELLAQLRNISGRLLLLPADAPIKKAMSGLELLLLRSLTWEESAAQHVSLRREIESLTIVANGWRKEELKSMEDLFKENFQKHVKMASVGWLHLFEILKHFTSTKACKLNLGEILESIEEFIQTSSIGQFETRLAIVKMFYTHLQVHALLNGPTAKRYEILRYLSGMLQNLHSYYSQFLESIRGEIESGTGVLSKELFDFIQLSKWEDLNVYAMRNSIDKSNRTLHKLRVKHDELLRKGIKDILQAQSKKISINGLSSEFSKGAKSSNIFESLSSCCWNAYKLLSESREGAEGSMAHAAALARASPQLKSNFRGNDKHSHRKMLPKLVVRASKLCKPLFYGSQHSGYWFKVAACIDDSAFEVAHRASQLRGLDDSAKMQKQKALSDLFKSLKNLGYSNTRKLISLQSVFLKYFKTPSSTSISGVCTSLLGEKMSDEVHLDLFAKSETYFYRSLAAYQELSSLTADYHPDIQGSEFESMVAYVQNLLDTCFQLRSLLDSSALRSGTVRNLVDTMANLAGYFEEGEKNSLRPFDGKRTREWLWKVDAACEYACKLIQDSKLLLENSCYDTSESVPELLEILQSSKDCAREMKSLLAPKFSKSQTMSEMIQVHKKSKKKKISWKDLWPIFPAKGSIPRAKDVLCRLWGLHAQLLLCEKKLGNKGFSALEGIAKSLEQELSLVQEFEEPARGRQMEDAEYAAFMSSAGKSIERTTEDLLIWMEQLSLHKDDQAQEWLRSDEADWDSLQANLATSKLAILGSQVNIKHACQAEENLVQLFQILSSKDLRSEDDLVLVLQEVSSLKDLCEVAIATYQDLSIQTLALSKALAKLTHICSSVFVGLCKDGYCSPPDASDRRVDENGAFEEADGVGMGEGEGAKDVSDKIENEEQVEGLKGDDPGEDKEAQPEENTKGVEMGDDFEGNMFDISEDESDGENNEEEGEEQENLDQQIGDMDETFDAADERLWNDEDEESQNKEKEEDGDAIGGLTDDMMAAEDGNDKDEKEAEQEKNAEQEKEKGADEKEADEEINDMEADKDHGLHVDKELKEEEDGDGEDEEREKEEGGNEGEGEGEVEKQPDEKSENDGQEAAETEPMKAEEADTGDNGEEEGGEDALADLPELGDQEDSKDQDENEEMEDQPGETKEQPNDMEENEEENEGEDPMDTEYQQNNDDLQDNDDAAGNEGPEGQPSRQDLPEDHVNSGAGGSHGMRDQDEDALDRADEQEMDKDWTANKQAGSQNVDTQNRVEHRSNEMDATQQKSGVNPHRKLGEAMEKWKLDVSVTMDLKQTEGAQDDRDPEDVHDEYAYDADQNAGTGDGPEALGQAHETKEDAEQLEGMEEDRVPESREDGDDLGEEERKIVEESKTNPPRTGDDDPVSKLVPKSDVKVELSDAEASEEEEEEGPAGLDMGDDDLWARGERDTLMHVSRKNFASEVGGELQLPGDGNLVTLDDVLDTEEGRAKWQSSSSSVESLVGELTEQLRLTLIPTQISKMAGDFRTGKRLNIRKLIPYIASNFKKDKIWLRRTQPDKRKYQVLLAVDDSRSMIENKCEKFALDSVALLCNAMSRLEVGDLGILSFGGAQGVTELHPLGKPFDNASGVSISSALSFNQESTVQQQPVLSLLQDGLGIFRRSKQGLNLFDEPEGLHQLFLIVADGRINEGDAIKSIVHDALAEGGLMIVFIVLDTSRNSLLDIQTVEFVDGKPVLKKYMDTFAFPHYLLLREIKSLPHSIAGIIKQWIEMTLGAAA</sequence>
<feature type="domain" description="VWFA" evidence="11">
    <location>
        <begin position="5255"/>
        <end position="5452"/>
    </location>
</feature>
<evidence type="ECO:0000256" key="10">
    <source>
        <dbReference type="SAM" id="MobiDB-lite"/>
    </source>
</evidence>
<feature type="compositionally biased region" description="Basic and acidic residues" evidence="10">
    <location>
        <begin position="4682"/>
        <end position="4700"/>
    </location>
</feature>
<dbReference type="InterPro" id="IPR041190">
    <property type="entry name" value="Midasin_AAA_lid_5"/>
</dbReference>
<dbReference type="OrthoDB" id="5186at2759"/>
<reference evidence="12 13" key="1">
    <citation type="submission" date="2018-07" db="EMBL/GenBank/DDBJ databases">
        <title>The complete nuclear genome of the prasinophyte Chloropicon primus (CCMP1205).</title>
        <authorList>
            <person name="Pombert J.-F."/>
            <person name="Otis C."/>
            <person name="Turmel M."/>
            <person name="Lemieux C."/>
        </authorList>
    </citation>
    <scope>NUCLEOTIDE SEQUENCE [LARGE SCALE GENOMIC DNA]</scope>
    <source>
        <strain evidence="12 13">CCMP1205</strain>
    </source>
</reference>
<comment type="function">
    <text evidence="9">Nuclear chaperone required for maturation and nuclear export of pre-60S ribosome subunits.</text>
</comment>
<feature type="compositionally biased region" description="Basic and acidic residues" evidence="10">
    <location>
        <begin position="5077"/>
        <end position="5111"/>
    </location>
</feature>
<evidence type="ECO:0000256" key="1">
    <source>
        <dbReference type="ARBA" id="ARBA00004604"/>
    </source>
</evidence>
<dbReference type="InterPro" id="IPR027417">
    <property type="entry name" value="P-loop_NTPase"/>
</dbReference>
<keyword evidence="5 9" id="KW-0547">Nucleotide-binding</keyword>
<comment type="similarity">
    <text evidence="3 9">Belongs to the midasin family.</text>
</comment>
<evidence type="ECO:0000256" key="8">
    <source>
        <dbReference type="ARBA" id="ARBA00023242"/>
    </source>
</evidence>
<feature type="compositionally biased region" description="Acidic residues" evidence="10">
    <location>
        <begin position="5112"/>
        <end position="5133"/>
    </location>
</feature>
<dbReference type="Pfam" id="PF07728">
    <property type="entry name" value="AAA_5"/>
    <property type="match status" value="8"/>
</dbReference>
<dbReference type="GO" id="GO:0030687">
    <property type="term" value="C:preribosome, large subunit precursor"/>
    <property type="evidence" value="ECO:0007669"/>
    <property type="project" value="TreeGrafter"/>
</dbReference>
<dbReference type="PROSITE" id="PS50234">
    <property type="entry name" value="VWFA"/>
    <property type="match status" value="1"/>
</dbReference>
<evidence type="ECO:0000256" key="7">
    <source>
        <dbReference type="ARBA" id="ARBA00023186"/>
    </source>
</evidence>
<feature type="compositionally biased region" description="Acidic residues" evidence="10">
    <location>
        <begin position="4769"/>
        <end position="4793"/>
    </location>
</feature>
<accession>A0A5B8MW40</accession>
<feature type="region of interest" description="Disordered" evidence="10">
    <location>
        <begin position="5007"/>
        <end position="5133"/>
    </location>
</feature>
<dbReference type="PANTHER" id="PTHR48103">
    <property type="entry name" value="MIDASIN-RELATED"/>
    <property type="match status" value="1"/>
</dbReference>
<proteinExistence type="inferred from homology"/>
<dbReference type="InterPro" id="IPR011704">
    <property type="entry name" value="ATPase_dyneun-rel_AAA"/>
</dbReference>
<evidence type="ECO:0000256" key="2">
    <source>
        <dbReference type="ARBA" id="ARBA00004642"/>
    </source>
</evidence>
<dbReference type="Proteomes" id="UP000316726">
    <property type="component" value="Chromosome 14"/>
</dbReference>
<dbReference type="GO" id="GO:0005524">
    <property type="term" value="F:ATP binding"/>
    <property type="evidence" value="ECO:0007669"/>
    <property type="project" value="UniProtKB-KW"/>
</dbReference>
<feature type="compositionally biased region" description="Basic and acidic residues" evidence="10">
    <location>
        <begin position="4754"/>
        <end position="4768"/>
    </location>
</feature>
<protein>
    <recommendedName>
        <fullName evidence="4 9">Midasin</fullName>
    </recommendedName>
</protein>
<feature type="compositionally biased region" description="Acidic residues" evidence="10">
    <location>
        <begin position="4744"/>
        <end position="4753"/>
    </location>
</feature>
<dbReference type="InterPro" id="IPR040848">
    <property type="entry name" value="AAA_lid_7"/>
</dbReference>
<feature type="compositionally biased region" description="Acidic residues" evidence="10">
    <location>
        <begin position="4821"/>
        <end position="4861"/>
    </location>
</feature>
<dbReference type="PANTHER" id="PTHR48103:SF2">
    <property type="entry name" value="MIDASIN"/>
    <property type="match status" value="1"/>
</dbReference>
<evidence type="ECO:0000256" key="3">
    <source>
        <dbReference type="ARBA" id="ARBA00007188"/>
    </source>
</evidence>
<feature type="compositionally biased region" description="Basic and acidic residues" evidence="10">
    <location>
        <begin position="4610"/>
        <end position="4633"/>
    </location>
</feature>
<dbReference type="GO" id="GO:0005730">
    <property type="term" value="C:nucleolus"/>
    <property type="evidence" value="ECO:0007669"/>
    <property type="project" value="UniProtKB-SubCell"/>
</dbReference>
<dbReference type="InterPro" id="IPR012099">
    <property type="entry name" value="Midasin"/>
</dbReference>
<keyword evidence="8 9" id="KW-0539">Nucleus</keyword>
<dbReference type="SMART" id="SM00382">
    <property type="entry name" value="AAA"/>
    <property type="match status" value="5"/>
</dbReference>
<feature type="compositionally biased region" description="Acidic residues" evidence="10">
    <location>
        <begin position="4637"/>
        <end position="4667"/>
    </location>
</feature>
<dbReference type="EMBL" id="CP031047">
    <property type="protein sequence ID" value="QDZ24749.1"/>
    <property type="molecule type" value="Genomic_DNA"/>
</dbReference>
<dbReference type="PIRSF" id="PIRSF010340">
    <property type="entry name" value="Midasin"/>
    <property type="match status" value="1"/>
</dbReference>
<feature type="region of interest" description="Disordered" evidence="10">
    <location>
        <begin position="4585"/>
        <end position="4604"/>
    </location>
</feature>
<dbReference type="CDD" id="cd00009">
    <property type="entry name" value="AAA"/>
    <property type="match status" value="1"/>
</dbReference>
<dbReference type="Pfam" id="PF17867">
    <property type="entry name" value="AAA_lid_7"/>
    <property type="match status" value="3"/>
</dbReference>
<evidence type="ECO:0000313" key="12">
    <source>
        <dbReference type="EMBL" id="QDZ24749.1"/>
    </source>
</evidence>
<evidence type="ECO:0000256" key="5">
    <source>
        <dbReference type="ARBA" id="ARBA00022741"/>
    </source>
</evidence>
<feature type="compositionally biased region" description="Basic and acidic residues" evidence="10">
    <location>
        <begin position="4939"/>
        <end position="4952"/>
    </location>
</feature>
<dbReference type="InterPro" id="IPR002035">
    <property type="entry name" value="VWF_A"/>
</dbReference>
<evidence type="ECO:0000313" key="13">
    <source>
        <dbReference type="Proteomes" id="UP000316726"/>
    </source>
</evidence>
<keyword evidence="7 9" id="KW-0143">Chaperone</keyword>
<keyword evidence="13" id="KW-1185">Reference proteome</keyword>
<comment type="subcellular location">
    <subcellularLocation>
        <location evidence="1">Nucleus</location>
        <location evidence="1">Nucleolus</location>
    </subcellularLocation>
    <subcellularLocation>
        <location evidence="2">Nucleus</location>
        <location evidence="2">Nucleoplasm</location>
    </subcellularLocation>
</comment>
<dbReference type="STRING" id="1764295.A0A5B8MW40"/>
<gene>
    <name evidence="12" type="ORF">A3770_14p72670</name>
</gene>
<feature type="compositionally biased region" description="Basic and acidic residues" evidence="10">
    <location>
        <begin position="4794"/>
        <end position="4805"/>
    </location>
</feature>
<keyword evidence="6 9" id="KW-0067">ATP-binding</keyword>
<dbReference type="Pfam" id="PF17865">
    <property type="entry name" value="AAA_lid_5"/>
    <property type="match status" value="1"/>
</dbReference>
<feature type="compositionally biased region" description="Acidic residues" evidence="10">
    <location>
        <begin position="4869"/>
        <end position="4885"/>
    </location>
</feature>
<evidence type="ECO:0000256" key="4">
    <source>
        <dbReference type="ARBA" id="ARBA00017143"/>
    </source>
</evidence>
<dbReference type="GO" id="GO:0005654">
    <property type="term" value="C:nucleoplasm"/>
    <property type="evidence" value="ECO:0007669"/>
    <property type="project" value="UniProtKB-SubCell"/>
</dbReference>
<dbReference type="InterPro" id="IPR003593">
    <property type="entry name" value="AAA+_ATPase"/>
</dbReference>
<dbReference type="FunFam" id="3.40.50.300:FF:001384">
    <property type="entry name" value="Midasin"/>
    <property type="match status" value="1"/>
</dbReference>
<evidence type="ECO:0000256" key="6">
    <source>
        <dbReference type="ARBA" id="ARBA00022840"/>
    </source>
</evidence>
<dbReference type="SUPFAM" id="SSF52540">
    <property type="entry name" value="P-loop containing nucleoside triphosphate hydrolases"/>
    <property type="match status" value="6"/>
</dbReference>
<dbReference type="FunFam" id="3.40.50.300:FF:000142">
    <property type="entry name" value="Midasin"/>
    <property type="match status" value="1"/>
</dbReference>
<dbReference type="Gene3D" id="3.40.50.300">
    <property type="entry name" value="P-loop containing nucleotide triphosphate hydrolases"/>
    <property type="match status" value="6"/>
</dbReference>
<evidence type="ECO:0000256" key="9">
    <source>
        <dbReference type="PIRNR" id="PIRNR010340"/>
    </source>
</evidence>
<feature type="compositionally biased region" description="Basic and acidic residues" evidence="10">
    <location>
        <begin position="4722"/>
        <end position="4743"/>
    </location>
</feature>
<feature type="region of interest" description="Disordered" evidence="10">
    <location>
        <begin position="4610"/>
        <end position="4995"/>
    </location>
</feature>